<proteinExistence type="predicted"/>
<organism evidence="1 2">
    <name type="scientific">Ophiobolus disseminans</name>
    <dbReference type="NCBI Taxonomy" id="1469910"/>
    <lineage>
        <taxon>Eukaryota</taxon>
        <taxon>Fungi</taxon>
        <taxon>Dikarya</taxon>
        <taxon>Ascomycota</taxon>
        <taxon>Pezizomycotina</taxon>
        <taxon>Dothideomycetes</taxon>
        <taxon>Pleosporomycetidae</taxon>
        <taxon>Pleosporales</taxon>
        <taxon>Pleosporineae</taxon>
        <taxon>Phaeosphaeriaceae</taxon>
        <taxon>Ophiobolus</taxon>
    </lineage>
</organism>
<dbReference type="OrthoDB" id="3903894at2759"/>
<evidence type="ECO:0008006" key="3">
    <source>
        <dbReference type="Google" id="ProtNLM"/>
    </source>
</evidence>
<evidence type="ECO:0000313" key="2">
    <source>
        <dbReference type="Proteomes" id="UP000799424"/>
    </source>
</evidence>
<protein>
    <recommendedName>
        <fullName evidence="3">Retrotransposon gag domain-containing protein</fullName>
    </recommendedName>
</protein>
<keyword evidence="2" id="KW-1185">Reference proteome</keyword>
<gene>
    <name evidence="1" type="ORF">CC86DRAFT_287252</name>
</gene>
<sequence>MLQGKKNIRNYVIDFQEQLLLSNSSLDKETKIIIFRKGLNYKLQDKLIGLKSRNLDELQYKAIEIAD</sequence>
<name>A0A6A7A6K4_9PLEO</name>
<reference evidence="1" key="1">
    <citation type="journal article" date="2020" name="Stud. Mycol.">
        <title>101 Dothideomycetes genomes: a test case for predicting lifestyles and emergence of pathogens.</title>
        <authorList>
            <person name="Haridas S."/>
            <person name="Albert R."/>
            <person name="Binder M."/>
            <person name="Bloem J."/>
            <person name="Labutti K."/>
            <person name="Salamov A."/>
            <person name="Andreopoulos B."/>
            <person name="Baker S."/>
            <person name="Barry K."/>
            <person name="Bills G."/>
            <person name="Bluhm B."/>
            <person name="Cannon C."/>
            <person name="Castanera R."/>
            <person name="Culley D."/>
            <person name="Daum C."/>
            <person name="Ezra D."/>
            <person name="Gonzalez J."/>
            <person name="Henrissat B."/>
            <person name="Kuo A."/>
            <person name="Liang C."/>
            <person name="Lipzen A."/>
            <person name="Lutzoni F."/>
            <person name="Magnuson J."/>
            <person name="Mondo S."/>
            <person name="Nolan M."/>
            <person name="Ohm R."/>
            <person name="Pangilinan J."/>
            <person name="Park H.-J."/>
            <person name="Ramirez L."/>
            <person name="Alfaro M."/>
            <person name="Sun H."/>
            <person name="Tritt A."/>
            <person name="Yoshinaga Y."/>
            <person name="Zwiers L.-H."/>
            <person name="Turgeon B."/>
            <person name="Goodwin S."/>
            <person name="Spatafora J."/>
            <person name="Crous P."/>
            <person name="Grigoriev I."/>
        </authorList>
    </citation>
    <scope>NUCLEOTIDE SEQUENCE</scope>
    <source>
        <strain evidence="1">CBS 113818</strain>
    </source>
</reference>
<accession>A0A6A7A6K4</accession>
<dbReference type="AlphaFoldDB" id="A0A6A7A6K4"/>
<dbReference type="Proteomes" id="UP000799424">
    <property type="component" value="Unassembled WGS sequence"/>
</dbReference>
<evidence type="ECO:0000313" key="1">
    <source>
        <dbReference type="EMBL" id="KAF2828920.1"/>
    </source>
</evidence>
<dbReference type="EMBL" id="MU006221">
    <property type="protein sequence ID" value="KAF2828920.1"/>
    <property type="molecule type" value="Genomic_DNA"/>
</dbReference>